<dbReference type="InterPro" id="IPR036291">
    <property type="entry name" value="NAD(P)-bd_dom_sf"/>
</dbReference>
<evidence type="ECO:0000256" key="1">
    <source>
        <dbReference type="ARBA" id="ARBA00001947"/>
    </source>
</evidence>
<dbReference type="CDD" id="cd08298">
    <property type="entry name" value="CAD2"/>
    <property type="match status" value="1"/>
</dbReference>
<dbReference type="PANTHER" id="PTHR42940:SF8">
    <property type="entry name" value="VACUOLAR PROTEIN SORTING-ASSOCIATED PROTEIN 11"/>
    <property type="match status" value="1"/>
</dbReference>
<evidence type="ECO:0000313" key="11">
    <source>
        <dbReference type="EMBL" id="BDM69121.1"/>
    </source>
</evidence>
<dbReference type="Pfam" id="PF08240">
    <property type="entry name" value="ADH_N"/>
    <property type="match status" value="1"/>
</dbReference>
<dbReference type="RefSeq" id="WP_261953054.1">
    <property type="nucleotide sequence ID" value="NZ_AP026073.1"/>
</dbReference>
<gene>
    <name evidence="11" type="primary">adh</name>
    <name evidence="11" type="ORF">HEK616_26080</name>
</gene>
<dbReference type="PROSITE" id="PS00059">
    <property type="entry name" value="ADH_ZINC"/>
    <property type="match status" value="1"/>
</dbReference>
<keyword evidence="6" id="KW-0560">Oxidoreductase</keyword>
<comment type="catalytic activity">
    <reaction evidence="8">
        <text>a primary alcohol + NAD(+) = an aldehyde + NADH + H(+)</text>
        <dbReference type="Rhea" id="RHEA:10736"/>
        <dbReference type="ChEBI" id="CHEBI:15378"/>
        <dbReference type="ChEBI" id="CHEBI:15734"/>
        <dbReference type="ChEBI" id="CHEBI:17478"/>
        <dbReference type="ChEBI" id="CHEBI:57540"/>
        <dbReference type="ChEBI" id="CHEBI:57945"/>
        <dbReference type="EC" id="1.1.1.1"/>
    </reaction>
</comment>
<dbReference type="SUPFAM" id="SSF51735">
    <property type="entry name" value="NAD(P)-binding Rossmann-fold domains"/>
    <property type="match status" value="1"/>
</dbReference>
<evidence type="ECO:0000259" key="10">
    <source>
        <dbReference type="SMART" id="SM00829"/>
    </source>
</evidence>
<dbReference type="Gene3D" id="3.40.50.720">
    <property type="entry name" value="NAD(P)-binding Rossmann-like Domain"/>
    <property type="match status" value="1"/>
</dbReference>
<dbReference type="InterPro" id="IPR002328">
    <property type="entry name" value="ADH_Zn_CS"/>
</dbReference>
<dbReference type="SMART" id="SM00829">
    <property type="entry name" value="PKS_ER"/>
    <property type="match status" value="1"/>
</dbReference>
<evidence type="ECO:0000256" key="5">
    <source>
        <dbReference type="ARBA" id="ARBA00022833"/>
    </source>
</evidence>
<dbReference type="InterPro" id="IPR020843">
    <property type="entry name" value="ER"/>
</dbReference>
<keyword evidence="5 9" id="KW-0862">Zinc</keyword>
<name>A0ABN6QTW4_STRNI</name>
<evidence type="ECO:0000256" key="4">
    <source>
        <dbReference type="ARBA" id="ARBA00022723"/>
    </source>
</evidence>
<dbReference type="EC" id="1.1.1.1" evidence="3"/>
<dbReference type="Proteomes" id="UP001059597">
    <property type="component" value="Chromosome"/>
</dbReference>
<feature type="domain" description="Enoyl reductase (ER)" evidence="10">
    <location>
        <begin position="32"/>
        <end position="347"/>
    </location>
</feature>
<dbReference type="InterPro" id="IPR014187">
    <property type="entry name" value="ADH_Zn_typ-2"/>
</dbReference>
<dbReference type="EMBL" id="AP026073">
    <property type="protein sequence ID" value="BDM69121.1"/>
    <property type="molecule type" value="Genomic_DNA"/>
</dbReference>
<evidence type="ECO:0000256" key="3">
    <source>
        <dbReference type="ARBA" id="ARBA00013190"/>
    </source>
</evidence>
<dbReference type="NCBIfam" id="TIGR02822">
    <property type="entry name" value="adh_fam_2"/>
    <property type="match status" value="1"/>
</dbReference>
<evidence type="ECO:0000313" key="12">
    <source>
        <dbReference type="Proteomes" id="UP001059597"/>
    </source>
</evidence>
<comment type="catalytic activity">
    <reaction evidence="7">
        <text>a secondary alcohol + NAD(+) = a ketone + NADH + H(+)</text>
        <dbReference type="Rhea" id="RHEA:10740"/>
        <dbReference type="ChEBI" id="CHEBI:15378"/>
        <dbReference type="ChEBI" id="CHEBI:17087"/>
        <dbReference type="ChEBI" id="CHEBI:35681"/>
        <dbReference type="ChEBI" id="CHEBI:57540"/>
        <dbReference type="ChEBI" id="CHEBI:57945"/>
        <dbReference type="EC" id="1.1.1.1"/>
    </reaction>
</comment>
<dbReference type="PANTHER" id="PTHR42940">
    <property type="entry name" value="ALCOHOL DEHYDROGENASE 1-RELATED"/>
    <property type="match status" value="1"/>
</dbReference>
<dbReference type="Pfam" id="PF00107">
    <property type="entry name" value="ADH_zinc_N"/>
    <property type="match status" value="1"/>
</dbReference>
<protein>
    <recommendedName>
        <fullName evidence="3">alcohol dehydrogenase</fullName>
        <ecNumber evidence="3">1.1.1.1</ecNumber>
    </recommendedName>
</protein>
<sequence>MAAHTAGAPAPVSGPDLASAWAVGRPGPVASGPLVAVRRPVPAPGPGDLLLRVEACGVCRTDLHLAEGDLPPRRPSTVPGHEIVGRVVATGAAVGRFRVGDRAGGAWLRGTCGGCRYCRAGRENLCPASRYTGWDADGGFAEAAVVPADYAYPLPEDQSAVQLAPLLCAGIIGYRALRRSALPPGGRLGIYGFGASAHLAAQVALAEGARVHVLTRSAAARQLALDLGATSARDAYDRPPEPLDAAVLFAPVGDLVPVALEALDRSGTLAIAGIHLTDIPVLNYQRHLFHERDLRSVASNTRQDGEEFLRTAARIGIQVTVSPYALARAPQALTDLAAGRVRGAAVLVPT</sequence>
<accession>A0ABN6QTW4</accession>
<evidence type="ECO:0000256" key="6">
    <source>
        <dbReference type="ARBA" id="ARBA00023002"/>
    </source>
</evidence>
<evidence type="ECO:0000256" key="2">
    <source>
        <dbReference type="ARBA" id="ARBA00008072"/>
    </source>
</evidence>
<evidence type="ECO:0000256" key="8">
    <source>
        <dbReference type="ARBA" id="ARBA00049243"/>
    </source>
</evidence>
<evidence type="ECO:0000256" key="9">
    <source>
        <dbReference type="RuleBase" id="RU361277"/>
    </source>
</evidence>
<keyword evidence="12" id="KW-1185">Reference proteome</keyword>
<reference evidence="11" key="1">
    <citation type="submission" date="2022-06" db="EMBL/GenBank/DDBJ databases">
        <title>Complete genome sequence of Streptomyces nigrescens HEK616.</title>
        <authorList>
            <person name="Asamizu S."/>
            <person name="Onaka H."/>
        </authorList>
    </citation>
    <scope>NUCLEOTIDE SEQUENCE</scope>
    <source>
        <strain evidence="11">HEK616</strain>
    </source>
</reference>
<keyword evidence="4 9" id="KW-0479">Metal-binding</keyword>
<dbReference type="Gene3D" id="3.90.180.10">
    <property type="entry name" value="Medium-chain alcohol dehydrogenases, catalytic domain"/>
    <property type="match status" value="1"/>
</dbReference>
<comment type="cofactor">
    <cofactor evidence="1 9">
        <name>Zn(2+)</name>
        <dbReference type="ChEBI" id="CHEBI:29105"/>
    </cofactor>
</comment>
<proteinExistence type="inferred from homology"/>
<comment type="similarity">
    <text evidence="2 9">Belongs to the zinc-containing alcohol dehydrogenase family.</text>
</comment>
<evidence type="ECO:0000256" key="7">
    <source>
        <dbReference type="ARBA" id="ARBA00049164"/>
    </source>
</evidence>
<dbReference type="InterPro" id="IPR013154">
    <property type="entry name" value="ADH-like_N"/>
</dbReference>
<dbReference type="InterPro" id="IPR013149">
    <property type="entry name" value="ADH-like_C"/>
</dbReference>
<organism evidence="11 12">
    <name type="scientific">Streptomyces nigrescens</name>
    <dbReference type="NCBI Taxonomy" id="1920"/>
    <lineage>
        <taxon>Bacteria</taxon>
        <taxon>Bacillati</taxon>
        <taxon>Actinomycetota</taxon>
        <taxon>Actinomycetes</taxon>
        <taxon>Kitasatosporales</taxon>
        <taxon>Streptomycetaceae</taxon>
        <taxon>Streptomyces</taxon>
    </lineage>
</organism>
<dbReference type="InterPro" id="IPR011032">
    <property type="entry name" value="GroES-like_sf"/>
</dbReference>
<dbReference type="SUPFAM" id="SSF50129">
    <property type="entry name" value="GroES-like"/>
    <property type="match status" value="1"/>
</dbReference>